<name>A0A0G1RMC9_9BACT</name>
<evidence type="ECO:0000256" key="1">
    <source>
        <dbReference type="ARBA" id="ARBA00004651"/>
    </source>
</evidence>
<dbReference type="STRING" id="1618358.UX80_C0005G0057"/>
<dbReference type="PANTHER" id="PTHR30250">
    <property type="entry name" value="PST FAMILY PREDICTED COLANIC ACID TRANSPORTER"/>
    <property type="match status" value="1"/>
</dbReference>
<evidence type="ECO:0000256" key="7">
    <source>
        <dbReference type="SAM" id="Phobius"/>
    </source>
</evidence>
<feature type="transmembrane region" description="Helical" evidence="7">
    <location>
        <begin position="302"/>
        <end position="324"/>
    </location>
</feature>
<gene>
    <name evidence="8" type="ORF">UX80_C0005G0057</name>
</gene>
<feature type="transmembrane region" description="Helical" evidence="7">
    <location>
        <begin position="127"/>
        <end position="149"/>
    </location>
</feature>
<comment type="similarity">
    <text evidence="2">Belongs to the polysaccharide synthase family.</text>
</comment>
<dbReference type="PANTHER" id="PTHR30250:SF10">
    <property type="entry name" value="LIPOPOLYSACCHARIDE BIOSYNTHESIS PROTEIN WZXC"/>
    <property type="match status" value="1"/>
</dbReference>
<keyword evidence="4 7" id="KW-0812">Transmembrane</keyword>
<evidence type="ECO:0000256" key="2">
    <source>
        <dbReference type="ARBA" id="ARBA00007430"/>
    </source>
</evidence>
<feature type="transmembrane region" description="Helical" evidence="7">
    <location>
        <begin position="242"/>
        <end position="261"/>
    </location>
</feature>
<feature type="transmembrane region" description="Helical" evidence="7">
    <location>
        <begin position="99"/>
        <end position="121"/>
    </location>
</feature>
<comment type="subcellular location">
    <subcellularLocation>
        <location evidence="1">Cell membrane</location>
        <topology evidence="1">Multi-pass membrane protein</topology>
    </subcellularLocation>
</comment>
<reference evidence="8 9" key="1">
    <citation type="journal article" date="2015" name="Nature">
        <title>rRNA introns, odd ribosomes, and small enigmatic genomes across a large radiation of phyla.</title>
        <authorList>
            <person name="Brown C.T."/>
            <person name="Hug L.A."/>
            <person name="Thomas B.C."/>
            <person name="Sharon I."/>
            <person name="Castelle C.J."/>
            <person name="Singh A."/>
            <person name="Wilkins M.J."/>
            <person name="Williams K.H."/>
            <person name="Banfield J.F."/>
        </authorList>
    </citation>
    <scope>NUCLEOTIDE SEQUENCE [LARGE SCALE GENOMIC DNA]</scope>
</reference>
<evidence type="ECO:0000256" key="5">
    <source>
        <dbReference type="ARBA" id="ARBA00022989"/>
    </source>
</evidence>
<feature type="transmembrane region" description="Helical" evidence="7">
    <location>
        <begin position="370"/>
        <end position="389"/>
    </location>
</feature>
<feature type="transmembrane region" description="Helical" evidence="7">
    <location>
        <begin position="395"/>
        <end position="414"/>
    </location>
</feature>
<evidence type="ECO:0000313" key="9">
    <source>
        <dbReference type="Proteomes" id="UP000034307"/>
    </source>
</evidence>
<evidence type="ECO:0000313" key="8">
    <source>
        <dbReference type="EMBL" id="KKU58237.1"/>
    </source>
</evidence>
<dbReference type="InterPro" id="IPR050833">
    <property type="entry name" value="Poly_Biosynth_Transport"/>
</dbReference>
<keyword evidence="3" id="KW-1003">Cell membrane</keyword>
<keyword evidence="6 7" id="KW-0472">Membrane</keyword>
<dbReference type="Pfam" id="PF13440">
    <property type="entry name" value="Polysacc_synt_3"/>
    <property type="match status" value="1"/>
</dbReference>
<protein>
    <submittedName>
        <fullName evidence="8">Polysaccharide biosynthesis protein</fullName>
    </submittedName>
</protein>
<evidence type="ECO:0000256" key="4">
    <source>
        <dbReference type="ARBA" id="ARBA00022692"/>
    </source>
</evidence>
<evidence type="ECO:0000256" key="3">
    <source>
        <dbReference type="ARBA" id="ARBA00022475"/>
    </source>
</evidence>
<feature type="transmembrane region" description="Helical" evidence="7">
    <location>
        <begin position="55"/>
        <end position="79"/>
    </location>
</feature>
<dbReference type="Proteomes" id="UP000034307">
    <property type="component" value="Unassembled WGS sequence"/>
</dbReference>
<accession>A0A0G1RMC9</accession>
<keyword evidence="5 7" id="KW-1133">Transmembrane helix</keyword>
<dbReference type="AlphaFoldDB" id="A0A0G1RMC9"/>
<organism evidence="8 9">
    <name type="scientific">Candidatus Amesbacteria bacterium GW2011_GWA2_47_11b</name>
    <dbReference type="NCBI Taxonomy" id="1618358"/>
    <lineage>
        <taxon>Bacteria</taxon>
        <taxon>Candidatus Amesiibacteriota</taxon>
    </lineage>
</organism>
<dbReference type="GO" id="GO:0005886">
    <property type="term" value="C:plasma membrane"/>
    <property type="evidence" value="ECO:0007669"/>
    <property type="project" value="UniProtKB-SubCell"/>
</dbReference>
<proteinExistence type="inferred from homology"/>
<feature type="transmembrane region" description="Helical" evidence="7">
    <location>
        <begin position="426"/>
        <end position="443"/>
    </location>
</feature>
<dbReference type="EMBL" id="LCNO01000005">
    <property type="protein sequence ID" value="KKU58237.1"/>
    <property type="molecule type" value="Genomic_DNA"/>
</dbReference>
<evidence type="ECO:0000256" key="6">
    <source>
        <dbReference type="ARBA" id="ARBA00023136"/>
    </source>
</evidence>
<feature type="transmembrane region" description="Helical" evidence="7">
    <location>
        <begin position="336"/>
        <end position="358"/>
    </location>
</feature>
<feature type="transmembrane region" description="Helical" evidence="7">
    <location>
        <begin position="31"/>
        <end position="49"/>
    </location>
</feature>
<sequence length="477" mass="52607">MAEEMTLGDVDLTTVKARTVSGIVTLISRSFLLQFVATGGFLALSIFLGRPEIGLFIAVNDLVSILGYFSDIGLAASLIQKKDQVTITDLRTTFTIQQIIVLLLLLLTLGVSPWIFSFYHISNNGTWLFYSLLAAFFLASLKTIPSVILERKLQFKELAAVEVVETIIFYGIAVLLAWQGGGVISYAWAVIFRGVVGTAMIYWLSPWKIGLSFSISSLKSLLSFGLPYQINSLVATVKDRFINIILWKIIGADGVGIIGWAQTWSQKPLRFIMDNVTRVTFPSFARLQDNPVELRRAIERTLFFITLITFPIVAGLAVFAPQLVLFIPRYSKWQPALLALTLYCFNSALASVSTPLTNTLNALGRVKTNTYLMFMWTALTWILVPSLAHRFGYNGVAYATALIALTSIIPVIIVKRLTGFSLINSFVKPALATVAMILVALVGNILLGVAAYAIVVYLLVGPALFTDARKLLHAFRR</sequence>
<feature type="transmembrane region" description="Helical" evidence="7">
    <location>
        <begin position="211"/>
        <end position="230"/>
    </location>
</feature>
<comment type="caution">
    <text evidence="8">The sequence shown here is derived from an EMBL/GenBank/DDBJ whole genome shotgun (WGS) entry which is preliminary data.</text>
</comment>